<feature type="compositionally biased region" description="Polar residues" evidence="1">
    <location>
        <begin position="24"/>
        <end position="38"/>
    </location>
</feature>
<keyword evidence="3" id="KW-1185">Reference proteome</keyword>
<name>A0A1B7YUM3_COLHI</name>
<dbReference type="KEGG" id="chig:CH63R_00929"/>
<comment type="caution">
    <text evidence="2">The sequence shown here is derived from an EMBL/GenBank/DDBJ whole genome shotgun (WGS) entry which is preliminary data.</text>
</comment>
<protein>
    <submittedName>
        <fullName evidence="2">Uncharacterized protein</fullName>
    </submittedName>
</protein>
<proteinExistence type="predicted"/>
<feature type="region of interest" description="Disordered" evidence="1">
    <location>
        <begin position="24"/>
        <end position="49"/>
    </location>
</feature>
<dbReference type="GeneID" id="28860011"/>
<evidence type="ECO:0000256" key="1">
    <source>
        <dbReference type="SAM" id="MobiDB-lite"/>
    </source>
</evidence>
<evidence type="ECO:0000313" key="3">
    <source>
        <dbReference type="Proteomes" id="UP000092177"/>
    </source>
</evidence>
<dbReference type="EMBL" id="LTAN01000001">
    <property type="protein sequence ID" value="OBR15749.1"/>
    <property type="molecule type" value="Genomic_DNA"/>
</dbReference>
<dbReference type="Proteomes" id="UP000092177">
    <property type="component" value="Chromosome 1"/>
</dbReference>
<gene>
    <name evidence="2" type="ORF">CH63R_00929</name>
</gene>
<dbReference type="VEuPathDB" id="FungiDB:CH63R_00929"/>
<organism evidence="2 3">
    <name type="scientific">Colletotrichum higginsianum (strain IMI 349063)</name>
    <name type="common">Crucifer anthracnose fungus</name>
    <dbReference type="NCBI Taxonomy" id="759273"/>
    <lineage>
        <taxon>Eukaryota</taxon>
        <taxon>Fungi</taxon>
        <taxon>Dikarya</taxon>
        <taxon>Ascomycota</taxon>
        <taxon>Pezizomycotina</taxon>
        <taxon>Sordariomycetes</taxon>
        <taxon>Hypocreomycetidae</taxon>
        <taxon>Glomerellales</taxon>
        <taxon>Glomerellaceae</taxon>
        <taxon>Colletotrichum</taxon>
        <taxon>Colletotrichum destructivum species complex</taxon>
    </lineage>
</organism>
<evidence type="ECO:0000313" key="2">
    <source>
        <dbReference type="EMBL" id="OBR15749.1"/>
    </source>
</evidence>
<dbReference type="AlphaFoldDB" id="A0A1B7YUM3"/>
<reference evidence="3" key="1">
    <citation type="journal article" date="2017" name="BMC Genomics">
        <title>Gapless genome assembly of Colletotrichum higginsianum reveals chromosome structure and association of transposable elements with secondary metabolite gene clusters.</title>
        <authorList>
            <person name="Dallery J.-F."/>
            <person name="Lapalu N."/>
            <person name="Zampounis A."/>
            <person name="Pigne S."/>
            <person name="Luyten I."/>
            <person name="Amselem J."/>
            <person name="Wittenberg A.H.J."/>
            <person name="Zhou S."/>
            <person name="de Queiroz M.V."/>
            <person name="Robin G.P."/>
            <person name="Auger A."/>
            <person name="Hainaut M."/>
            <person name="Henrissat B."/>
            <person name="Kim K.-T."/>
            <person name="Lee Y.-H."/>
            <person name="Lespinet O."/>
            <person name="Schwartz D.C."/>
            <person name="Thon M.R."/>
            <person name="O'Connell R.J."/>
        </authorList>
    </citation>
    <scope>NUCLEOTIDE SEQUENCE [LARGE SCALE GENOMIC DNA]</scope>
    <source>
        <strain evidence="3">IMI 349063</strain>
    </source>
</reference>
<accession>A0A1B7YUM3</accession>
<dbReference type="RefSeq" id="XP_018164266.1">
    <property type="nucleotide sequence ID" value="XM_018295904.1"/>
</dbReference>
<sequence>MFLRISWLLPPFFKASGATAYKHSSGNSFSRASPSYPSKPSAERPGHRDDLQATDALVVYLPLETKSSDMTHTRVDKAMDAMAANRQAILLGTEQDRKSLQPTYSSPGDNSHSSITQHQFNRYMQDIKQKSVGELPTVEDVEDFFWIIQKYSGDGKRPGTWPFQGWQKEFVWSLHDGERLDSVFQPLLERRALTTDPKIQRQWIKGALVHKMLTAMVTEGLQQGTSSWDVLESRVLSIACIHSPVGPATSLSPVATTILSVLHGKPSASD</sequence>